<evidence type="ECO:0000313" key="1">
    <source>
        <dbReference type="EMBL" id="SES36206.1"/>
    </source>
</evidence>
<dbReference type="AlphaFoldDB" id="A0A1H9WQI5"/>
<gene>
    <name evidence="1" type="ORF">SAMN05661109_02856</name>
</gene>
<protein>
    <submittedName>
        <fullName evidence="1">Putative rhamnosyl transferase</fullName>
    </submittedName>
</protein>
<dbReference type="Proteomes" id="UP000198929">
    <property type="component" value="Unassembled WGS sequence"/>
</dbReference>
<dbReference type="Pfam" id="PF11316">
    <property type="entry name" value="Rhamno_transf"/>
    <property type="match status" value="1"/>
</dbReference>
<keyword evidence="2" id="KW-1185">Reference proteome</keyword>
<sequence length="276" mass="31228">MIVGQTRYSILAPDSKAWRVSRGDAFSSYQQYKDYLFSEKRLEDRNTIFIEQTLPTLADTARKLELKHIISYSTQLPGKYRVFLEESATKYDFIILDPLEVGETPMSPDSIAAEVLNGNGVYGKYRLDDDDIVSKTFFDRMSEYIHPHNVGMVVSFPRGVVAVWDGGITNVREAYWPKIAIGLTSVCEVRKGISFKGPKYNSHTSVDTHAPLILDGRYVSYIRLMTLEQDTTVGTDAGADLTALKDSLKRYPELDKEISLDILFPHSKMYLENGNT</sequence>
<organism evidence="1 2">
    <name type="scientific">Corynebacterium cystitidis DSM 20524</name>
    <dbReference type="NCBI Taxonomy" id="1121357"/>
    <lineage>
        <taxon>Bacteria</taxon>
        <taxon>Bacillati</taxon>
        <taxon>Actinomycetota</taxon>
        <taxon>Actinomycetes</taxon>
        <taxon>Mycobacteriales</taxon>
        <taxon>Corynebacteriaceae</taxon>
        <taxon>Corynebacterium</taxon>
    </lineage>
</organism>
<dbReference type="InterPro" id="IPR021466">
    <property type="entry name" value="Put_rhamnosyl_transferase"/>
</dbReference>
<keyword evidence="1" id="KW-0808">Transferase</keyword>
<proteinExistence type="predicted"/>
<reference evidence="2" key="1">
    <citation type="submission" date="2016-10" db="EMBL/GenBank/DDBJ databases">
        <authorList>
            <person name="Varghese N."/>
            <person name="Submissions S."/>
        </authorList>
    </citation>
    <scope>NUCLEOTIDE SEQUENCE [LARGE SCALE GENOMIC DNA]</scope>
    <source>
        <strain evidence="2">DSM 20524</strain>
    </source>
</reference>
<accession>A0A1H9WQI5</accession>
<dbReference type="EMBL" id="FOGQ01000037">
    <property type="protein sequence ID" value="SES36206.1"/>
    <property type="molecule type" value="Genomic_DNA"/>
</dbReference>
<dbReference type="RefSeq" id="WP_157728359.1">
    <property type="nucleotide sequence ID" value="NZ_CP047199.1"/>
</dbReference>
<evidence type="ECO:0000313" key="2">
    <source>
        <dbReference type="Proteomes" id="UP000198929"/>
    </source>
</evidence>
<dbReference type="GO" id="GO:0016740">
    <property type="term" value="F:transferase activity"/>
    <property type="evidence" value="ECO:0007669"/>
    <property type="project" value="UniProtKB-KW"/>
</dbReference>
<name>A0A1H9WQI5_9CORY</name>